<evidence type="ECO:0000313" key="7">
    <source>
        <dbReference type="Proteomes" id="UP000316726"/>
    </source>
</evidence>
<sequence>MGQNQSSEPVEAGRSKGKEQPRRSSLVKPDATGEMHSSHRNMNIHWAEQVATDMEHPEESKRSRVRRRDEEEEYESQLQQMQQKHHLGSENFSTYRTTGSDGESIVLDENEVISDFEGLLVKELKKRVQAKAQDPRSPRVKNLNSVLMKFPTIKEGFEMMRGVFNSVDSDGSGDIDFSEWGAAMSEHGLAMNIPEDHQLQVWREADRDKNNLIDFKEFVVIMSFLYLMDYVELDSNTLDLSASSQARRIALNEKVKTAIDLVVDTFLFFDKNGDGRILKDEVMKGFDSSIGRKSTEGSISTRIWRRRFKELDSDRSGSISLKEFIFAFEDWVGFEESDEEDE</sequence>
<feature type="compositionally biased region" description="Basic and acidic residues" evidence="2">
    <location>
        <begin position="53"/>
        <end position="62"/>
    </location>
</feature>
<keyword evidence="1" id="KW-0106">Calcium</keyword>
<feature type="domain" description="EF-hand" evidence="3">
    <location>
        <begin position="299"/>
        <end position="334"/>
    </location>
</feature>
<dbReference type="InterPro" id="IPR002048">
    <property type="entry name" value="EF_hand_dom"/>
</dbReference>
<evidence type="ECO:0000259" key="3">
    <source>
        <dbReference type="PROSITE" id="PS50222"/>
    </source>
</evidence>
<dbReference type="Proteomes" id="UP000316726">
    <property type="component" value="Chromosome 1"/>
</dbReference>
<dbReference type="Gene3D" id="1.10.238.10">
    <property type="entry name" value="EF-hand"/>
    <property type="match status" value="2"/>
</dbReference>
<evidence type="ECO:0000256" key="1">
    <source>
        <dbReference type="ARBA" id="ARBA00022837"/>
    </source>
</evidence>
<protein>
    <submittedName>
        <fullName evidence="6">Putative calcium-binding protein</fullName>
    </submittedName>
</protein>
<dbReference type="EMBL" id="HBHL01003803">
    <property type="protein sequence ID" value="CAD9713525.1"/>
    <property type="molecule type" value="Transcribed_RNA"/>
</dbReference>
<dbReference type="EMBL" id="CP031034">
    <property type="protein sequence ID" value="QDZ18311.1"/>
    <property type="molecule type" value="Genomic_DNA"/>
</dbReference>
<evidence type="ECO:0000313" key="6">
    <source>
        <dbReference type="EMBL" id="QDZ18311.1"/>
    </source>
</evidence>
<dbReference type="AlphaFoldDB" id="A0A5B8MDJ0"/>
<dbReference type="SUPFAM" id="SSF47473">
    <property type="entry name" value="EF-hand"/>
    <property type="match status" value="1"/>
</dbReference>
<feature type="region of interest" description="Disordered" evidence="2">
    <location>
        <begin position="1"/>
        <end position="87"/>
    </location>
</feature>
<accession>A0A5B8MDJ0</accession>
<dbReference type="InterPro" id="IPR052591">
    <property type="entry name" value="CML21-like"/>
</dbReference>
<dbReference type="Pfam" id="PF13499">
    <property type="entry name" value="EF-hand_7"/>
    <property type="match status" value="1"/>
</dbReference>
<evidence type="ECO:0000256" key="2">
    <source>
        <dbReference type="SAM" id="MobiDB-lite"/>
    </source>
</evidence>
<dbReference type="PROSITE" id="PS50222">
    <property type="entry name" value="EF_HAND_2"/>
    <property type="match status" value="4"/>
</dbReference>
<dbReference type="Pfam" id="PF13202">
    <property type="entry name" value="EF-hand_5"/>
    <property type="match status" value="1"/>
</dbReference>
<dbReference type="STRING" id="1764295.A0A5B8MDJ0"/>
<dbReference type="PROSITE" id="PS00018">
    <property type="entry name" value="EF_HAND_1"/>
    <property type="match status" value="3"/>
</dbReference>
<keyword evidence="7" id="KW-1185">Reference proteome</keyword>
<dbReference type="GO" id="GO:0005509">
    <property type="term" value="F:calcium ion binding"/>
    <property type="evidence" value="ECO:0007669"/>
    <property type="project" value="InterPro"/>
</dbReference>
<organism evidence="6 7">
    <name type="scientific">Chloropicon primus</name>
    <dbReference type="NCBI Taxonomy" id="1764295"/>
    <lineage>
        <taxon>Eukaryota</taxon>
        <taxon>Viridiplantae</taxon>
        <taxon>Chlorophyta</taxon>
        <taxon>Chloropicophyceae</taxon>
        <taxon>Chloropicales</taxon>
        <taxon>Chloropicaceae</taxon>
        <taxon>Chloropicon</taxon>
    </lineage>
</organism>
<dbReference type="SMART" id="SM00054">
    <property type="entry name" value="EFh"/>
    <property type="match status" value="4"/>
</dbReference>
<feature type="compositionally biased region" description="Basic and acidic residues" evidence="2">
    <location>
        <begin position="11"/>
        <end position="22"/>
    </location>
</feature>
<dbReference type="PANTHER" id="PTHR23064">
    <property type="entry name" value="TROPONIN"/>
    <property type="match status" value="1"/>
</dbReference>
<reference evidence="6 7" key="1">
    <citation type="submission" date="2018-07" db="EMBL/GenBank/DDBJ databases">
        <title>The complete nuclear genome of the prasinophyte Chloropicon primus (CCMP1205).</title>
        <authorList>
            <person name="Pombert J.-F."/>
            <person name="Otis C."/>
            <person name="Turmel M."/>
            <person name="Lemieux C."/>
        </authorList>
    </citation>
    <scope>NUCLEOTIDE SEQUENCE [LARGE SCALE GENOMIC DNA]</scope>
    <source>
        <strain evidence="6 7">CCMP1205</strain>
    </source>
</reference>
<proteinExistence type="predicted"/>
<evidence type="ECO:0000313" key="4">
    <source>
        <dbReference type="EMBL" id="CAD9713524.1"/>
    </source>
</evidence>
<dbReference type="Pfam" id="PF13833">
    <property type="entry name" value="EF-hand_8"/>
    <property type="match status" value="1"/>
</dbReference>
<name>A0A5B8MDJ0_9CHLO</name>
<evidence type="ECO:0000313" key="5">
    <source>
        <dbReference type="EMBL" id="CAD9713525.1"/>
    </source>
</evidence>
<dbReference type="InterPro" id="IPR011992">
    <property type="entry name" value="EF-hand-dom_pair"/>
</dbReference>
<dbReference type="OrthoDB" id="26525at2759"/>
<reference evidence="4" key="2">
    <citation type="submission" date="2021-01" db="EMBL/GenBank/DDBJ databases">
        <authorList>
            <person name="Corre E."/>
            <person name="Pelletier E."/>
            <person name="Niang G."/>
            <person name="Scheremetjew M."/>
            <person name="Finn R."/>
            <person name="Kale V."/>
            <person name="Holt S."/>
            <person name="Cochrane G."/>
            <person name="Meng A."/>
            <person name="Brown T."/>
            <person name="Cohen L."/>
        </authorList>
    </citation>
    <scope>NUCLEOTIDE SEQUENCE</scope>
    <source>
        <strain evidence="4">CCMP1205</strain>
    </source>
</reference>
<feature type="domain" description="EF-hand" evidence="3">
    <location>
        <begin position="257"/>
        <end position="292"/>
    </location>
</feature>
<dbReference type="EMBL" id="HBHL01003802">
    <property type="protein sequence ID" value="CAD9713524.1"/>
    <property type="molecule type" value="Transcribed_RNA"/>
</dbReference>
<dbReference type="InterPro" id="IPR018247">
    <property type="entry name" value="EF_Hand_1_Ca_BS"/>
</dbReference>
<feature type="domain" description="EF-hand" evidence="3">
    <location>
        <begin position="193"/>
        <end position="228"/>
    </location>
</feature>
<feature type="domain" description="EF-hand" evidence="3">
    <location>
        <begin position="155"/>
        <end position="190"/>
    </location>
</feature>
<gene>
    <name evidence="6" type="ORF">A3770_01p08290</name>
    <name evidence="4" type="ORF">CPRI1469_LOCUS2376</name>
    <name evidence="5" type="ORF">CPRI1469_LOCUS2377</name>
</gene>